<sequence>MTGLPFCLACSEFMKDLALNASQLAELAARNRALAAKRHAPRRSERIRDALLRRIAKAPTWQARRADPNTFLLIRPDHIGDAVLSMPAIRALRAAQPQARLIVLCGAWSAEVFAAYPEVDQVVTLPFPGFGRSRRRGALWRPYWQAWRAARQVRHIEAGIALILRPDHWWGALLAKWAGIPKRVGYDLPNVAPFLTHTVPYREAHCALENAALIAEWTGGQVPQDLSAPFPFTEEDTAYVRSLLGEDAKRYAVIHVGAGSAYKTWTAENWAYVADQLVEKLGVAIALTGSEREHAAAAAISAHIRRTAAYSLLGETNLSQLAALYAGAVVVLGADTGPLHIAVSVGAPSVHLFGPSDPMRFGPWGNSARHAVLAAEIACRPCRILDWAGDDAANHPCLSLIRREAVLSAALRVARR</sequence>
<dbReference type="Proteomes" id="UP000228947">
    <property type="component" value="Unassembled WGS sequence"/>
</dbReference>
<protein>
    <submittedName>
        <fullName evidence="4">Glycosyltransferase family 9 protein</fullName>
    </submittedName>
</protein>
<reference evidence="5 6" key="1">
    <citation type="submission" date="2017-11" db="EMBL/GenBank/DDBJ databases">
        <title>Evolution of Phototrophy in the Chloroflexi Phylum Driven by Horizontal Gene Transfer.</title>
        <authorList>
            <person name="Ward L.M."/>
            <person name="Hemp J."/>
            <person name="Shih P.M."/>
            <person name="Mcglynn S.E."/>
            <person name="Fischer W."/>
        </authorList>
    </citation>
    <scope>NUCLEOTIDE SEQUENCE [LARGE SCALE GENOMIC DNA]</scope>
    <source>
        <strain evidence="4">CP1_1M</strain>
        <strain evidence="3">JP3_13</strain>
    </source>
</reference>
<dbReference type="AlphaFoldDB" id="A0A2M8Q031"/>
<dbReference type="EMBL" id="PGTM01000002">
    <property type="protein sequence ID" value="PJF37435.1"/>
    <property type="molecule type" value="Genomic_DNA"/>
</dbReference>
<evidence type="ECO:0000313" key="6">
    <source>
        <dbReference type="Proteomes" id="UP000229681"/>
    </source>
</evidence>
<dbReference type="Gene3D" id="3.40.50.2000">
    <property type="entry name" value="Glycogen Phosphorylase B"/>
    <property type="match status" value="2"/>
</dbReference>
<dbReference type="GO" id="GO:0005829">
    <property type="term" value="C:cytosol"/>
    <property type="evidence" value="ECO:0007669"/>
    <property type="project" value="TreeGrafter"/>
</dbReference>
<keyword evidence="2 4" id="KW-0808">Transferase</keyword>
<name>A0A2M8Q031_9CHLR</name>
<comment type="caution">
    <text evidence="4">The sequence shown here is derived from an EMBL/GenBank/DDBJ whole genome shotgun (WGS) entry which is preliminary data.</text>
</comment>
<evidence type="ECO:0000256" key="1">
    <source>
        <dbReference type="ARBA" id="ARBA00022676"/>
    </source>
</evidence>
<evidence type="ECO:0000313" key="5">
    <source>
        <dbReference type="Proteomes" id="UP000228947"/>
    </source>
</evidence>
<dbReference type="PANTHER" id="PTHR30160:SF1">
    <property type="entry name" value="LIPOPOLYSACCHARIDE 1,2-N-ACETYLGLUCOSAMINETRANSFERASE-RELATED"/>
    <property type="match status" value="1"/>
</dbReference>
<accession>A0A2M8PIR1</accession>
<dbReference type="GO" id="GO:0009244">
    <property type="term" value="P:lipopolysaccharide core region biosynthetic process"/>
    <property type="evidence" value="ECO:0007669"/>
    <property type="project" value="TreeGrafter"/>
</dbReference>
<dbReference type="InterPro" id="IPR051199">
    <property type="entry name" value="LPS_LOS_Heptosyltrfase"/>
</dbReference>
<evidence type="ECO:0000313" key="3">
    <source>
        <dbReference type="EMBL" id="PJF37435.1"/>
    </source>
</evidence>
<proteinExistence type="predicted"/>
<evidence type="ECO:0000256" key="2">
    <source>
        <dbReference type="ARBA" id="ARBA00022679"/>
    </source>
</evidence>
<dbReference type="EMBL" id="PGTL01000003">
    <property type="protein sequence ID" value="PJF43156.1"/>
    <property type="molecule type" value="Genomic_DNA"/>
</dbReference>
<keyword evidence="1" id="KW-0328">Glycosyltransferase</keyword>
<gene>
    <name evidence="3" type="ORF">CUN49_00495</name>
    <name evidence="4" type="ORF">CUN50_01050</name>
</gene>
<organism evidence="4 5">
    <name type="scientific">Candidatus Thermofonsia Clade 1 bacterium</name>
    <dbReference type="NCBI Taxonomy" id="2364210"/>
    <lineage>
        <taxon>Bacteria</taxon>
        <taxon>Bacillati</taxon>
        <taxon>Chloroflexota</taxon>
        <taxon>Candidatus Thermofontia</taxon>
        <taxon>Candidatus Thermofonsia Clade 1</taxon>
    </lineage>
</organism>
<evidence type="ECO:0000313" key="4">
    <source>
        <dbReference type="EMBL" id="PJF43156.1"/>
    </source>
</evidence>
<dbReference type="Pfam" id="PF01075">
    <property type="entry name" value="Glyco_transf_9"/>
    <property type="match status" value="1"/>
</dbReference>
<dbReference type="PANTHER" id="PTHR30160">
    <property type="entry name" value="TETRAACYLDISACCHARIDE 4'-KINASE-RELATED"/>
    <property type="match status" value="1"/>
</dbReference>
<accession>A0A2M8Q031</accession>
<dbReference type="InterPro" id="IPR002201">
    <property type="entry name" value="Glyco_trans_9"/>
</dbReference>
<dbReference type="GO" id="GO:0008713">
    <property type="term" value="F:ADP-heptose-lipopolysaccharide heptosyltransferase activity"/>
    <property type="evidence" value="ECO:0007669"/>
    <property type="project" value="TreeGrafter"/>
</dbReference>
<dbReference type="CDD" id="cd03789">
    <property type="entry name" value="GT9_LPS_heptosyltransferase"/>
    <property type="match status" value="1"/>
</dbReference>
<dbReference type="Proteomes" id="UP000229681">
    <property type="component" value="Unassembled WGS sequence"/>
</dbReference>
<dbReference type="SUPFAM" id="SSF53756">
    <property type="entry name" value="UDP-Glycosyltransferase/glycogen phosphorylase"/>
    <property type="match status" value="1"/>
</dbReference>